<dbReference type="EMBL" id="WIAO01000009">
    <property type="protein sequence ID" value="MQM25880.1"/>
    <property type="molecule type" value="Genomic_DNA"/>
</dbReference>
<sequence length="135" mass="14577">MRYRRWIAKMAAVLMVFGAASLAAVIPASHATAAPVEAAACSVTAGIGGPTRVQSIVQVSFRINVDGCSGQYWTEYSNINGPGASDNGRTVTYRGDRNYVVTMNVTCRTGTYYASLQIIGESFDAFRETSKYIRC</sequence>
<gene>
    <name evidence="2" type="ORF">GFD30_09915</name>
</gene>
<protein>
    <recommendedName>
        <fullName evidence="4">Ig-like domain-containing protein</fullName>
    </recommendedName>
</protein>
<evidence type="ECO:0000313" key="2">
    <source>
        <dbReference type="EMBL" id="MQM25880.1"/>
    </source>
</evidence>
<dbReference type="RefSeq" id="WP_153025023.1">
    <property type="nucleotide sequence ID" value="NZ_WIAO01000009.1"/>
</dbReference>
<dbReference type="Proteomes" id="UP000477750">
    <property type="component" value="Unassembled WGS sequence"/>
</dbReference>
<feature type="chain" id="PRO_5026655388" description="Ig-like domain-containing protein" evidence="1">
    <location>
        <begin position="34"/>
        <end position="135"/>
    </location>
</feature>
<reference evidence="2 3" key="1">
    <citation type="submission" date="2019-10" db="EMBL/GenBank/DDBJ databases">
        <title>Glycomyces albidus sp. nov., a novel actinomycete isolated from rhizosphere soil of wheat (Triticum aestivum L.).</title>
        <authorList>
            <person name="Qian L."/>
        </authorList>
    </citation>
    <scope>NUCLEOTIDE SEQUENCE [LARGE SCALE GENOMIC DNA]</scope>
    <source>
        <strain evidence="2 3">NEAU-7082</strain>
    </source>
</reference>
<proteinExistence type="predicted"/>
<accession>A0A6L5G8A6</accession>
<evidence type="ECO:0000313" key="3">
    <source>
        <dbReference type="Proteomes" id="UP000477750"/>
    </source>
</evidence>
<keyword evidence="1" id="KW-0732">Signal</keyword>
<comment type="caution">
    <text evidence="2">The sequence shown here is derived from an EMBL/GenBank/DDBJ whole genome shotgun (WGS) entry which is preliminary data.</text>
</comment>
<feature type="signal peptide" evidence="1">
    <location>
        <begin position="1"/>
        <end position="33"/>
    </location>
</feature>
<evidence type="ECO:0008006" key="4">
    <source>
        <dbReference type="Google" id="ProtNLM"/>
    </source>
</evidence>
<keyword evidence="3" id="KW-1185">Reference proteome</keyword>
<organism evidence="2 3">
    <name type="scientific">Glycomyces albidus</name>
    <dbReference type="NCBI Taxonomy" id="2656774"/>
    <lineage>
        <taxon>Bacteria</taxon>
        <taxon>Bacillati</taxon>
        <taxon>Actinomycetota</taxon>
        <taxon>Actinomycetes</taxon>
        <taxon>Glycomycetales</taxon>
        <taxon>Glycomycetaceae</taxon>
        <taxon>Glycomyces</taxon>
    </lineage>
</organism>
<evidence type="ECO:0000256" key="1">
    <source>
        <dbReference type="SAM" id="SignalP"/>
    </source>
</evidence>
<dbReference type="AlphaFoldDB" id="A0A6L5G8A6"/>
<name>A0A6L5G8A6_9ACTN</name>